<evidence type="ECO:0000313" key="2">
    <source>
        <dbReference type="Proteomes" id="UP000225320"/>
    </source>
</evidence>
<dbReference type="EMBL" id="NVOI01000048">
    <property type="protein sequence ID" value="PGG92159.1"/>
    <property type="molecule type" value="Genomic_DNA"/>
</dbReference>
<gene>
    <name evidence="1" type="ORF">CON73_14510</name>
</gene>
<name>A0A2B7W6E7_9BACI</name>
<dbReference type="Proteomes" id="UP000225320">
    <property type="component" value="Unassembled WGS sequence"/>
</dbReference>
<evidence type="ECO:0000313" key="1">
    <source>
        <dbReference type="EMBL" id="PGG92159.1"/>
    </source>
</evidence>
<protein>
    <submittedName>
        <fullName evidence="1">Uncharacterized protein</fullName>
    </submittedName>
</protein>
<dbReference type="RefSeq" id="WP_098733722.1">
    <property type="nucleotide sequence ID" value="NZ_NVOI01000048.1"/>
</dbReference>
<sequence length="68" mass="7739">MQNKTKITKEQTLNLFIDTCLECGVSLEKQSELVKELINLIKQGRHGEWMALADKFVEEAQSKEGAML</sequence>
<organism evidence="1 2">
    <name type="scientific">Bacillus toyonensis</name>
    <dbReference type="NCBI Taxonomy" id="155322"/>
    <lineage>
        <taxon>Bacteria</taxon>
        <taxon>Bacillati</taxon>
        <taxon>Bacillota</taxon>
        <taxon>Bacilli</taxon>
        <taxon>Bacillales</taxon>
        <taxon>Bacillaceae</taxon>
        <taxon>Bacillus</taxon>
        <taxon>Bacillus cereus group</taxon>
    </lineage>
</organism>
<accession>A0A2B7W6E7</accession>
<dbReference type="AlphaFoldDB" id="A0A2B7W6E7"/>
<reference evidence="1 2" key="1">
    <citation type="submission" date="2017-09" db="EMBL/GenBank/DDBJ databases">
        <title>Large-scale bioinformatics analysis of Bacillus genomes uncovers conserved roles of natural products in bacterial physiology.</title>
        <authorList>
            <consortium name="Agbiome Team Llc"/>
            <person name="Bleich R.M."/>
            <person name="Grubbs K.J."/>
            <person name="Santa Maria K.C."/>
            <person name="Allen S.E."/>
            <person name="Farag S."/>
            <person name="Shank E.A."/>
            <person name="Bowers A."/>
        </authorList>
    </citation>
    <scope>NUCLEOTIDE SEQUENCE [LARGE SCALE GENOMIC DNA]</scope>
    <source>
        <strain evidence="1 2">AFS094862</strain>
    </source>
</reference>
<comment type="caution">
    <text evidence="1">The sequence shown here is derived from an EMBL/GenBank/DDBJ whole genome shotgun (WGS) entry which is preliminary data.</text>
</comment>
<proteinExistence type="predicted"/>